<feature type="region of interest" description="Disordered" evidence="1">
    <location>
        <begin position="80"/>
        <end position="128"/>
    </location>
</feature>
<evidence type="ECO:0000256" key="1">
    <source>
        <dbReference type="SAM" id="MobiDB-lite"/>
    </source>
</evidence>
<gene>
    <name evidence="2" type="ORF">Pmani_038694</name>
</gene>
<organism evidence="2 3">
    <name type="scientific">Petrolisthes manimaculis</name>
    <dbReference type="NCBI Taxonomy" id="1843537"/>
    <lineage>
        <taxon>Eukaryota</taxon>
        <taxon>Metazoa</taxon>
        <taxon>Ecdysozoa</taxon>
        <taxon>Arthropoda</taxon>
        <taxon>Crustacea</taxon>
        <taxon>Multicrustacea</taxon>
        <taxon>Malacostraca</taxon>
        <taxon>Eumalacostraca</taxon>
        <taxon>Eucarida</taxon>
        <taxon>Decapoda</taxon>
        <taxon>Pleocyemata</taxon>
        <taxon>Anomura</taxon>
        <taxon>Galatheoidea</taxon>
        <taxon>Porcellanidae</taxon>
        <taxon>Petrolisthes</taxon>
    </lineage>
</organism>
<feature type="compositionally biased region" description="Pro residues" evidence="1">
    <location>
        <begin position="98"/>
        <end position="109"/>
    </location>
</feature>
<sequence>MPKSPPPHSLPLPDHTCSIQQPLITPPPCLLSHHTSQVLPLTYLPSSLTPNPPFPSHHPCPSPYLPPLLITPQPTNHVFPLPHIPYTSSPSIPNPTSSSPPPSPPPNPFSPSSHTPNPASLTTRPKPLMQSLLFRGLISCIRGPK</sequence>
<evidence type="ECO:0000313" key="3">
    <source>
        <dbReference type="Proteomes" id="UP001292094"/>
    </source>
</evidence>
<dbReference type="EMBL" id="JAWZYT010006383">
    <property type="protein sequence ID" value="KAK4288268.1"/>
    <property type="molecule type" value="Genomic_DNA"/>
</dbReference>
<evidence type="ECO:0000313" key="2">
    <source>
        <dbReference type="EMBL" id="KAK4288268.1"/>
    </source>
</evidence>
<feature type="compositionally biased region" description="Low complexity" evidence="1">
    <location>
        <begin position="85"/>
        <end position="97"/>
    </location>
</feature>
<comment type="caution">
    <text evidence="2">The sequence shown here is derived from an EMBL/GenBank/DDBJ whole genome shotgun (WGS) entry which is preliminary data.</text>
</comment>
<accession>A0AAE1NE61</accession>
<protein>
    <submittedName>
        <fullName evidence="2">Uncharacterized protein</fullName>
    </submittedName>
</protein>
<dbReference type="Proteomes" id="UP001292094">
    <property type="component" value="Unassembled WGS sequence"/>
</dbReference>
<reference evidence="2" key="1">
    <citation type="submission" date="2023-11" db="EMBL/GenBank/DDBJ databases">
        <title>Genome assemblies of two species of porcelain crab, Petrolisthes cinctipes and Petrolisthes manimaculis (Anomura: Porcellanidae).</title>
        <authorList>
            <person name="Angst P."/>
        </authorList>
    </citation>
    <scope>NUCLEOTIDE SEQUENCE</scope>
    <source>
        <strain evidence="2">PB745_02</strain>
        <tissue evidence="2">Gill</tissue>
    </source>
</reference>
<keyword evidence="3" id="KW-1185">Reference proteome</keyword>
<name>A0AAE1NE61_9EUCA</name>
<proteinExistence type="predicted"/>
<dbReference type="AlphaFoldDB" id="A0AAE1NE61"/>